<dbReference type="GO" id="GO:0000976">
    <property type="term" value="F:transcription cis-regulatory region binding"/>
    <property type="evidence" value="ECO:0007669"/>
    <property type="project" value="TreeGrafter"/>
</dbReference>
<dbReference type="PANTHER" id="PTHR30146:SF95">
    <property type="entry name" value="RIBOSE OPERON REPRESSOR"/>
    <property type="match status" value="1"/>
</dbReference>
<comment type="caution">
    <text evidence="7">The sequence shown here is derived from an EMBL/GenBank/DDBJ whole genome shotgun (WGS) entry which is preliminary data.</text>
</comment>
<dbReference type="GO" id="GO:0003700">
    <property type="term" value="F:DNA-binding transcription factor activity"/>
    <property type="evidence" value="ECO:0007669"/>
    <property type="project" value="TreeGrafter"/>
</dbReference>
<reference evidence="8 10" key="2">
    <citation type="submission" date="2020-02" db="EMBL/GenBank/DDBJ databases">
        <authorList>
            <person name="Feng H."/>
        </authorList>
    </citation>
    <scope>NUCLEOTIDE SEQUENCE [LARGE SCALE GENOMIC DNA]</scope>
    <source>
        <strain evidence="8 10">Gsoil 114</strain>
    </source>
</reference>
<organism evidence="7 9">
    <name type="scientific">Heyndrickxia ginsengihumi</name>
    <dbReference type="NCBI Taxonomy" id="363870"/>
    <lineage>
        <taxon>Bacteria</taxon>
        <taxon>Bacillati</taxon>
        <taxon>Bacillota</taxon>
        <taxon>Bacilli</taxon>
        <taxon>Bacillales</taxon>
        <taxon>Bacillaceae</taxon>
        <taxon>Heyndrickxia</taxon>
    </lineage>
</organism>
<dbReference type="FunFam" id="1.10.260.40:FF:000002">
    <property type="entry name" value="HTH-type transcriptional repressor PurR"/>
    <property type="match status" value="1"/>
</dbReference>
<dbReference type="Proteomes" id="UP000030588">
    <property type="component" value="Unassembled WGS sequence"/>
</dbReference>
<keyword evidence="10" id="KW-1185">Reference proteome</keyword>
<dbReference type="SUPFAM" id="SSF47413">
    <property type="entry name" value="lambda repressor-like DNA-binding domains"/>
    <property type="match status" value="1"/>
</dbReference>
<evidence type="ECO:0000313" key="7">
    <source>
        <dbReference type="EMBL" id="KHD86221.1"/>
    </source>
</evidence>
<proteinExistence type="predicted"/>
<evidence type="ECO:0000256" key="4">
    <source>
        <dbReference type="ARBA" id="ARBA00023125"/>
    </source>
</evidence>
<dbReference type="RefSeq" id="WP_025726947.1">
    <property type="nucleotide sequence ID" value="NZ_JAAIWK010000014.1"/>
</dbReference>
<dbReference type="SMART" id="SM00354">
    <property type="entry name" value="HTH_LACI"/>
    <property type="match status" value="1"/>
</dbReference>
<dbReference type="Pfam" id="PF00356">
    <property type="entry name" value="LacI"/>
    <property type="match status" value="1"/>
</dbReference>
<dbReference type="InterPro" id="IPR046335">
    <property type="entry name" value="LacI/GalR-like_sensor"/>
</dbReference>
<evidence type="ECO:0000256" key="2">
    <source>
        <dbReference type="ARBA" id="ARBA00022491"/>
    </source>
</evidence>
<dbReference type="EMBL" id="JAAIWK010000014">
    <property type="protein sequence ID" value="NEY20266.1"/>
    <property type="molecule type" value="Genomic_DNA"/>
</dbReference>
<dbReference type="EMBL" id="JRUN01000008">
    <property type="protein sequence ID" value="KHD86221.1"/>
    <property type="molecule type" value="Genomic_DNA"/>
</dbReference>
<evidence type="ECO:0000256" key="5">
    <source>
        <dbReference type="ARBA" id="ARBA00023163"/>
    </source>
</evidence>
<dbReference type="SUPFAM" id="SSF53822">
    <property type="entry name" value="Periplasmic binding protein-like I"/>
    <property type="match status" value="1"/>
</dbReference>
<keyword evidence="5" id="KW-0804">Transcription</keyword>
<evidence type="ECO:0000259" key="6">
    <source>
        <dbReference type="PROSITE" id="PS50932"/>
    </source>
</evidence>
<keyword evidence="2" id="KW-0678">Repressor</keyword>
<keyword evidence="3" id="KW-0805">Transcription regulation</keyword>
<protein>
    <recommendedName>
        <fullName evidence="1">Catabolite control protein A</fullName>
    </recommendedName>
</protein>
<accession>A0A0A6VF72</accession>
<dbReference type="Proteomes" id="UP000476934">
    <property type="component" value="Unassembled WGS sequence"/>
</dbReference>
<dbReference type="OrthoDB" id="9796186at2"/>
<dbReference type="PROSITE" id="PS50932">
    <property type="entry name" value="HTH_LACI_2"/>
    <property type="match status" value="1"/>
</dbReference>
<dbReference type="CDD" id="cd01392">
    <property type="entry name" value="HTH_LacI"/>
    <property type="match status" value="1"/>
</dbReference>
<evidence type="ECO:0000313" key="8">
    <source>
        <dbReference type="EMBL" id="NEY20266.1"/>
    </source>
</evidence>
<sequence length="326" mass="36579">MVTIKQVAEEAGVSVATVSRVLNSNGYVHEETRKAVEKAIEKLHYRPNEIARSLYHHTSKLIGLVVPDITNPFFPELARGVEDYLQQEGYHLMIGNSDENVEKEVQYIEAFRQHNVMGVISSTSEETAEWTKLNIPVVLLDRVQNDFPSVYADQEAGGQMAANILLERGSRNITLLRGPIHLRIAQERFLAALHVLGKSDVHFQVMNTSFSLHDASSTAKQLFDQYPNTDGVIAANDIVASAVLREALLRGKNIPEELQIIGYDDIPVCELLYPALSTIHQPAYEMGKEAAKLLMKSLKQSKKINEQMMLPVSFVERETTRKVEKV</sequence>
<name>A0A0A6VF72_9BACI</name>
<dbReference type="InterPro" id="IPR000843">
    <property type="entry name" value="HTH_LacI"/>
</dbReference>
<evidence type="ECO:0000313" key="10">
    <source>
        <dbReference type="Proteomes" id="UP000476934"/>
    </source>
</evidence>
<dbReference type="PRINTS" id="PR00036">
    <property type="entry name" value="HTHLACI"/>
</dbReference>
<dbReference type="InterPro" id="IPR010982">
    <property type="entry name" value="Lambda_DNA-bd_dom_sf"/>
</dbReference>
<dbReference type="PANTHER" id="PTHR30146">
    <property type="entry name" value="LACI-RELATED TRANSCRIPTIONAL REPRESSOR"/>
    <property type="match status" value="1"/>
</dbReference>
<keyword evidence="4" id="KW-0238">DNA-binding</keyword>
<dbReference type="STRING" id="363870.NG54_04110"/>
<evidence type="ECO:0000313" key="9">
    <source>
        <dbReference type="Proteomes" id="UP000030588"/>
    </source>
</evidence>
<dbReference type="CDD" id="cd06291">
    <property type="entry name" value="PBP1_Qymf-like"/>
    <property type="match status" value="1"/>
</dbReference>
<feature type="domain" description="HTH lacI-type" evidence="6">
    <location>
        <begin position="2"/>
        <end position="56"/>
    </location>
</feature>
<dbReference type="Gene3D" id="3.40.50.2300">
    <property type="match status" value="2"/>
</dbReference>
<reference evidence="7 9" key="1">
    <citation type="submission" date="2014-10" db="EMBL/GenBank/DDBJ databases">
        <title>Draft genome of phytase producing Bacillus ginsengihumi strain M2.11.</title>
        <authorList>
            <person name="Toymentseva A."/>
            <person name="Boulygina E.A."/>
            <person name="Kazakov S.V."/>
            <person name="Kayumov I."/>
            <person name="Suleimanova A.D."/>
            <person name="Mardanova A.M."/>
            <person name="Maria S.N."/>
            <person name="Sergey M.Y."/>
            <person name="Sharipova M.R."/>
        </authorList>
    </citation>
    <scope>NUCLEOTIDE SEQUENCE [LARGE SCALE GENOMIC DNA]</scope>
    <source>
        <strain evidence="7 9">M2.11</strain>
    </source>
</reference>
<dbReference type="Pfam" id="PF13377">
    <property type="entry name" value="Peripla_BP_3"/>
    <property type="match status" value="1"/>
</dbReference>
<dbReference type="InterPro" id="IPR028082">
    <property type="entry name" value="Peripla_BP_I"/>
</dbReference>
<reference evidence="8 10" key="3">
    <citation type="submission" date="2020-03" db="EMBL/GenBank/DDBJ databases">
        <title>Bacillus aquiflavi sp. nov., isolated from yellow water of strong flavor Chinese baijiu in Yibin region of China.</title>
        <authorList>
            <person name="Xie J."/>
        </authorList>
    </citation>
    <scope>NUCLEOTIDE SEQUENCE [LARGE SCALE GENOMIC DNA]</scope>
    <source>
        <strain evidence="8 10">Gsoil 114</strain>
    </source>
</reference>
<dbReference type="AlphaFoldDB" id="A0A0A6VF72"/>
<dbReference type="Gene3D" id="1.10.260.40">
    <property type="entry name" value="lambda repressor-like DNA-binding domains"/>
    <property type="match status" value="1"/>
</dbReference>
<gene>
    <name evidence="8" type="ORF">G4D61_09885</name>
    <name evidence="7" type="ORF">NG54_04110</name>
</gene>
<evidence type="ECO:0000256" key="1">
    <source>
        <dbReference type="ARBA" id="ARBA00019435"/>
    </source>
</evidence>
<evidence type="ECO:0000256" key="3">
    <source>
        <dbReference type="ARBA" id="ARBA00023015"/>
    </source>
</evidence>